<sequence length="299" mass="34039">MLLKQKAACRWLEEGEKNTKYFHSLVKKRKRKSRIYEIQHNGETLTEPEEIKASVVEHFEQAFSNDGNVILQNIHWVPSVLTQEDVQQLQENPTRENVKAVVFDMCADSTAGSTPPKNFTTTTIVLIPKTETHQLGKTFVQSAFAMFQNQTHQHSNDPLHLTQSGFVQGRLISDNILLSRTHCLGKNGCMNNTIFKLDMEKAYDRVNWNFLYLMLCKVGFPTVWIDMIKKLIENCCLASSSMVKVWGSLSRRVDLGRVILSRQPSLLLRQNAFHEDLNSCISSSPGLRSSQRVICPSPT</sequence>
<dbReference type="PANTHER" id="PTHR19446">
    <property type="entry name" value="REVERSE TRANSCRIPTASES"/>
    <property type="match status" value="1"/>
</dbReference>
<gene>
    <name evidence="1" type="ORF">Sradi_5523600</name>
</gene>
<evidence type="ECO:0008006" key="2">
    <source>
        <dbReference type="Google" id="ProtNLM"/>
    </source>
</evidence>
<dbReference type="AlphaFoldDB" id="A0AAW2LBH7"/>
<protein>
    <recommendedName>
        <fullName evidence="2">Reverse transcriptase domain-containing protein</fullName>
    </recommendedName>
</protein>
<reference evidence="1" key="1">
    <citation type="submission" date="2020-06" db="EMBL/GenBank/DDBJ databases">
        <authorList>
            <person name="Li T."/>
            <person name="Hu X."/>
            <person name="Zhang T."/>
            <person name="Song X."/>
            <person name="Zhang H."/>
            <person name="Dai N."/>
            <person name="Sheng W."/>
            <person name="Hou X."/>
            <person name="Wei L."/>
        </authorList>
    </citation>
    <scope>NUCLEOTIDE SEQUENCE</scope>
    <source>
        <strain evidence="1">G02</strain>
        <tissue evidence="1">Leaf</tissue>
    </source>
</reference>
<dbReference type="EMBL" id="JACGWJ010000025">
    <property type="protein sequence ID" value="KAL0316454.1"/>
    <property type="molecule type" value="Genomic_DNA"/>
</dbReference>
<proteinExistence type="predicted"/>
<evidence type="ECO:0000313" key="1">
    <source>
        <dbReference type="EMBL" id="KAL0316454.1"/>
    </source>
</evidence>
<comment type="caution">
    <text evidence="1">The sequence shown here is derived from an EMBL/GenBank/DDBJ whole genome shotgun (WGS) entry which is preliminary data.</text>
</comment>
<name>A0AAW2LBH7_SESRA</name>
<accession>A0AAW2LBH7</accession>
<reference evidence="1" key="2">
    <citation type="journal article" date="2024" name="Plant">
        <title>Genomic evolution and insights into agronomic trait innovations of Sesamum species.</title>
        <authorList>
            <person name="Miao H."/>
            <person name="Wang L."/>
            <person name="Qu L."/>
            <person name="Liu H."/>
            <person name="Sun Y."/>
            <person name="Le M."/>
            <person name="Wang Q."/>
            <person name="Wei S."/>
            <person name="Zheng Y."/>
            <person name="Lin W."/>
            <person name="Duan Y."/>
            <person name="Cao H."/>
            <person name="Xiong S."/>
            <person name="Wang X."/>
            <person name="Wei L."/>
            <person name="Li C."/>
            <person name="Ma Q."/>
            <person name="Ju M."/>
            <person name="Zhao R."/>
            <person name="Li G."/>
            <person name="Mu C."/>
            <person name="Tian Q."/>
            <person name="Mei H."/>
            <person name="Zhang T."/>
            <person name="Gao T."/>
            <person name="Zhang H."/>
        </authorList>
    </citation>
    <scope>NUCLEOTIDE SEQUENCE</scope>
    <source>
        <strain evidence="1">G02</strain>
    </source>
</reference>
<organism evidence="1">
    <name type="scientific">Sesamum radiatum</name>
    <name type="common">Black benniseed</name>
    <dbReference type="NCBI Taxonomy" id="300843"/>
    <lineage>
        <taxon>Eukaryota</taxon>
        <taxon>Viridiplantae</taxon>
        <taxon>Streptophyta</taxon>
        <taxon>Embryophyta</taxon>
        <taxon>Tracheophyta</taxon>
        <taxon>Spermatophyta</taxon>
        <taxon>Magnoliopsida</taxon>
        <taxon>eudicotyledons</taxon>
        <taxon>Gunneridae</taxon>
        <taxon>Pentapetalae</taxon>
        <taxon>asterids</taxon>
        <taxon>lamiids</taxon>
        <taxon>Lamiales</taxon>
        <taxon>Pedaliaceae</taxon>
        <taxon>Sesamum</taxon>
    </lineage>
</organism>